<dbReference type="RefSeq" id="WP_107752253.1">
    <property type="nucleotide sequence ID" value="NZ_QBKF01000006.1"/>
</dbReference>
<evidence type="ECO:0000313" key="2">
    <source>
        <dbReference type="Proteomes" id="UP000244810"/>
    </source>
</evidence>
<dbReference type="AlphaFoldDB" id="A0A2T7URM2"/>
<reference evidence="1 2" key="1">
    <citation type="journal article" date="2011" name="Syst. Appl. Microbiol.">
        <title>Defluviimonas denitrificans gen. nov., sp. nov., and Pararhodobacter aggregans gen. nov., sp. nov., non-phototrophic Rhodobacteraceae from the biofilter of a marine aquaculture.</title>
        <authorList>
            <person name="Foesel B.U."/>
            <person name="Drake H.L."/>
            <person name="Schramm A."/>
        </authorList>
    </citation>
    <scope>NUCLEOTIDE SEQUENCE [LARGE SCALE GENOMIC DNA]</scope>
    <source>
        <strain evidence="1 2">D1-19</strain>
    </source>
</reference>
<comment type="caution">
    <text evidence="1">The sequence shown here is derived from an EMBL/GenBank/DDBJ whole genome shotgun (WGS) entry which is preliminary data.</text>
</comment>
<name>A0A2T7URM2_9RHOB</name>
<dbReference type="EMBL" id="QDDR01000006">
    <property type="protein sequence ID" value="PVE47241.1"/>
    <property type="molecule type" value="Genomic_DNA"/>
</dbReference>
<sequence>MALTFPLAASDFFAGLRPAESTFHLPANMSVSRTRGGAIRTAARGERLWTARVTLRTEGRAAAAATAALVSVLTEAGRSFFAHPVPLSAPRRDPHGTALAGHTPTIHTLAPGGRELRLAGLPPGYVLSVGDFLSFTYGSNPTRYALHQVVTPSIAAGAGITPLVEVTPPVRDGAATGAAVVLVRPFMKAVLIPGDPGRAGPKFVDGLTLDFIQTLS</sequence>
<protein>
    <submittedName>
        <fullName evidence="1">Uncharacterized protein</fullName>
    </submittedName>
</protein>
<dbReference type="Proteomes" id="UP000244810">
    <property type="component" value="Unassembled WGS sequence"/>
</dbReference>
<organism evidence="1 2">
    <name type="scientific">Pararhodobacter aggregans</name>
    <dbReference type="NCBI Taxonomy" id="404875"/>
    <lineage>
        <taxon>Bacteria</taxon>
        <taxon>Pseudomonadati</taxon>
        <taxon>Pseudomonadota</taxon>
        <taxon>Alphaproteobacteria</taxon>
        <taxon>Rhodobacterales</taxon>
        <taxon>Paracoccaceae</taxon>
        <taxon>Pararhodobacter</taxon>
    </lineage>
</organism>
<keyword evidence="2" id="KW-1185">Reference proteome</keyword>
<dbReference type="OrthoDB" id="8265479at2"/>
<evidence type="ECO:0000313" key="1">
    <source>
        <dbReference type="EMBL" id="PVE47241.1"/>
    </source>
</evidence>
<gene>
    <name evidence="1" type="ORF">DDE23_13460</name>
</gene>
<proteinExistence type="predicted"/>
<accession>A0A2T7URM2</accession>